<dbReference type="EMBL" id="JABBWD010000046">
    <property type="protein sequence ID" value="KAG1773697.1"/>
    <property type="molecule type" value="Genomic_DNA"/>
</dbReference>
<dbReference type="OrthoDB" id="2675310at2759"/>
<feature type="chain" id="PRO_5040369202" evidence="2">
    <location>
        <begin position="22"/>
        <end position="143"/>
    </location>
</feature>
<gene>
    <name evidence="3" type="ORF">EV702DRAFT_1048089</name>
</gene>
<reference evidence="3" key="1">
    <citation type="journal article" date="2020" name="New Phytol.">
        <title>Comparative genomics reveals dynamic genome evolution in host specialist ectomycorrhizal fungi.</title>
        <authorList>
            <person name="Lofgren L.A."/>
            <person name="Nguyen N.H."/>
            <person name="Vilgalys R."/>
            <person name="Ruytinx J."/>
            <person name="Liao H.L."/>
            <person name="Branco S."/>
            <person name="Kuo A."/>
            <person name="LaButti K."/>
            <person name="Lipzen A."/>
            <person name="Andreopoulos W."/>
            <person name="Pangilinan J."/>
            <person name="Riley R."/>
            <person name="Hundley H."/>
            <person name="Na H."/>
            <person name="Barry K."/>
            <person name="Grigoriev I.V."/>
            <person name="Stajich J.E."/>
            <person name="Kennedy P.G."/>
        </authorList>
    </citation>
    <scope>NUCLEOTIDE SEQUENCE</scope>
    <source>
        <strain evidence="3">DOB743</strain>
    </source>
</reference>
<evidence type="ECO:0000256" key="2">
    <source>
        <dbReference type="SAM" id="SignalP"/>
    </source>
</evidence>
<keyword evidence="4" id="KW-1185">Reference proteome</keyword>
<protein>
    <submittedName>
        <fullName evidence="3">Uncharacterized protein</fullName>
    </submittedName>
</protein>
<feature type="compositionally biased region" description="Basic and acidic residues" evidence="1">
    <location>
        <begin position="59"/>
        <end position="105"/>
    </location>
</feature>
<feature type="region of interest" description="Disordered" evidence="1">
    <location>
        <begin position="50"/>
        <end position="107"/>
    </location>
</feature>
<dbReference type="Proteomes" id="UP000714275">
    <property type="component" value="Unassembled WGS sequence"/>
</dbReference>
<sequence>MFIHLSTAFIMFLGLTALVSAGVPAARRTYMSEVKRDNVARDNLDHVALARSEPFTKQPDARSEPFTKQPDARSEPFTKQPDARSEPFTKQPDARAEPTPKETAVRNRACMQNQLQAISDIIEVALTMIQGKFICQAYCRLCV</sequence>
<evidence type="ECO:0000313" key="4">
    <source>
        <dbReference type="Proteomes" id="UP000714275"/>
    </source>
</evidence>
<dbReference type="AlphaFoldDB" id="A0A9P7D0E2"/>
<evidence type="ECO:0000256" key="1">
    <source>
        <dbReference type="SAM" id="MobiDB-lite"/>
    </source>
</evidence>
<name>A0A9P7D0E2_9AGAM</name>
<comment type="caution">
    <text evidence="3">The sequence shown here is derived from an EMBL/GenBank/DDBJ whole genome shotgun (WGS) entry which is preliminary data.</text>
</comment>
<evidence type="ECO:0000313" key="3">
    <source>
        <dbReference type="EMBL" id="KAG1773697.1"/>
    </source>
</evidence>
<keyword evidence="2" id="KW-0732">Signal</keyword>
<accession>A0A9P7D0E2</accession>
<organism evidence="3 4">
    <name type="scientific">Suillus placidus</name>
    <dbReference type="NCBI Taxonomy" id="48579"/>
    <lineage>
        <taxon>Eukaryota</taxon>
        <taxon>Fungi</taxon>
        <taxon>Dikarya</taxon>
        <taxon>Basidiomycota</taxon>
        <taxon>Agaricomycotina</taxon>
        <taxon>Agaricomycetes</taxon>
        <taxon>Agaricomycetidae</taxon>
        <taxon>Boletales</taxon>
        <taxon>Suillineae</taxon>
        <taxon>Suillaceae</taxon>
        <taxon>Suillus</taxon>
    </lineage>
</organism>
<proteinExistence type="predicted"/>
<feature type="signal peptide" evidence="2">
    <location>
        <begin position="1"/>
        <end position="21"/>
    </location>
</feature>